<evidence type="ECO:0000313" key="3">
    <source>
        <dbReference type="WBParaSite" id="OFLC_0000293701-mRNA-1"/>
    </source>
</evidence>
<name>A0A183H627_9BILA</name>
<dbReference type="AlphaFoldDB" id="A0A183H627"/>
<proteinExistence type="predicted"/>
<dbReference type="STRING" id="387005.A0A183H627"/>
<keyword evidence="2" id="KW-1185">Reference proteome</keyword>
<sequence>MITTFDVADNVISTPVEIAGLLASPTTKSGEIRNISTSSINGLGTEKSMYITDTLPALAEVKEEGL</sequence>
<dbReference type="EMBL" id="UZAJ01001829">
    <property type="protein sequence ID" value="VDO34729.1"/>
    <property type="molecule type" value="Genomic_DNA"/>
</dbReference>
<gene>
    <name evidence="1" type="ORF">OFLC_LOCUS2938</name>
</gene>
<evidence type="ECO:0000313" key="1">
    <source>
        <dbReference type="EMBL" id="VDO34729.1"/>
    </source>
</evidence>
<evidence type="ECO:0000313" key="2">
    <source>
        <dbReference type="Proteomes" id="UP000267606"/>
    </source>
</evidence>
<dbReference type="WBParaSite" id="OFLC_0000293701-mRNA-1">
    <property type="protein sequence ID" value="OFLC_0000293701-mRNA-1"/>
    <property type="gene ID" value="OFLC_0000293701"/>
</dbReference>
<reference evidence="1 2" key="2">
    <citation type="submission" date="2018-11" db="EMBL/GenBank/DDBJ databases">
        <authorList>
            <consortium name="Pathogen Informatics"/>
        </authorList>
    </citation>
    <scope>NUCLEOTIDE SEQUENCE [LARGE SCALE GENOMIC DNA]</scope>
</reference>
<dbReference type="Proteomes" id="UP000267606">
    <property type="component" value="Unassembled WGS sequence"/>
</dbReference>
<reference evidence="3" key="1">
    <citation type="submission" date="2016-06" db="UniProtKB">
        <authorList>
            <consortium name="WormBaseParasite"/>
        </authorList>
    </citation>
    <scope>IDENTIFICATION</scope>
</reference>
<organism evidence="3">
    <name type="scientific">Onchocerca flexuosa</name>
    <dbReference type="NCBI Taxonomy" id="387005"/>
    <lineage>
        <taxon>Eukaryota</taxon>
        <taxon>Metazoa</taxon>
        <taxon>Ecdysozoa</taxon>
        <taxon>Nematoda</taxon>
        <taxon>Chromadorea</taxon>
        <taxon>Rhabditida</taxon>
        <taxon>Spirurina</taxon>
        <taxon>Spiruromorpha</taxon>
        <taxon>Filarioidea</taxon>
        <taxon>Onchocercidae</taxon>
        <taxon>Onchocerca</taxon>
    </lineage>
</organism>
<protein>
    <submittedName>
        <fullName evidence="3">Outer membrane protein</fullName>
    </submittedName>
</protein>
<accession>A0A183H627</accession>